<feature type="binding site" evidence="7">
    <location>
        <position position="251"/>
    </location>
    <ligand>
        <name>Zn(2+)</name>
        <dbReference type="ChEBI" id="CHEBI:29105"/>
    </ligand>
</feature>
<dbReference type="GO" id="GO:0050480">
    <property type="term" value="F:imidazolonepropionase activity"/>
    <property type="evidence" value="ECO:0007669"/>
    <property type="project" value="UniProtKB-UniRule"/>
</dbReference>
<evidence type="ECO:0000259" key="9">
    <source>
        <dbReference type="PROSITE" id="PS51740"/>
    </source>
</evidence>
<keyword evidence="8" id="KW-0238">DNA-binding</keyword>
<dbReference type="InterPro" id="IPR006680">
    <property type="entry name" value="Amidohydro-rel"/>
</dbReference>
<proteinExistence type="inferred from homology"/>
<comment type="caution">
    <text evidence="10">The sequence shown here is derived from an EMBL/GenBank/DDBJ whole genome shotgun (WGS) entry which is preliminary data.</text>
</comment>
<feature type="binding site" evidence="7">
    <location>
        <position position="325"/>
    </location>
    <ligand>
        <name>Fe(3+)</name>
        <dbReference type="ChEBI" id="CHEBI:29034"/>
    </ligand>
</feature>
<dbReference type="PANTHER" id="PTHR42752">
    <property type="entry name" value="IMIDAZOLONEPROPIONASE"/>
    <property type="match status" value="1"/>
</dbReference>
<feature type="binding site" evidence="7">
    <location>
        <position position="154"/>
    </location>
    <ligand>
        <name>4-imidazolone-5-propanoate</name>
        <dbReference type="ChEBI" id="CHEBI:77893"/>
    </ligand>
</feature>
<dbReference type="GO" id="GO:0019557">
    <property type="term" value="P:L-histidine catabolic process to glutamate and formate"/>
    <property type="evidence" value="ECO:0007669"/>
    <property type="project" value="UniProtKB-UniPathway"/>
</dbReference>
<accession>A0A523UYP5</accession>
<evidence type="ECO:0000256" key="7">
    <source>
        <dbReference type="HAMAP-Rule" id="MF_00372"/>
    </source>
</evidence>
<dbReference type="PROSITE" id="PS51740">
    <property type="entry name" value="SPOVT_ABRB"/>
    <property type="match status" value="1"/>
</dbReference>
<feature type="binding site" evidence="7">
    <location>
        <position position="251"/>
    </location>
    <ligand>
        <name>Fe(3+)</name>
        <dbReference type="ChEBI" id="CHEBI:29034"/>
    </ligand>
</feature>
<feature type="binding site" evidence="7">
    <location>
        <position position="84"/>
    </location>
    <ligand>
        <name>Fe(3+)</name>
        <dbReference type="ChEBI" id="CHEBI:29034"/>
    </ligand>
</feature>
<dbReference type="Gene3D" id="2.30.40.10">
    <property type="entry name" value="Urease, subunit C, domain 1"/>
    <property type="match status" value="1"/>
</dbReference>
<comment type="function">
    <text evidence="7">Catalyzes the hydrolytic cleavage of the carbon-nitrogen bond in imidazolone-5-propanoate to yield N-formimidoyl-L-glutamate. It is the third step in the universal histidine degradation pathway.</text>
</comment>
<feature type="domain" description="SpoVT-AbrB" evidence="9">
    <location>
        <begin position="62"/>
        <end position="102"/>
    </location>
</feature>
<feature type="binding site" evidence="7">
    <location>
        <position position="84"/>
    </location>
    <ligand>
        <name>Zn(2+)</name>
        <dbReference type="ChEBI" id="CHEBI:29105"/>
    </ligand>
</feature>
<feature type="binding site" evidence="7">
    <location>
        <position position="330"/>
    </location>
    <ligand>
        <name>4-imidazolone-5-propanoate</name>
        <dbReference type="ChEBI" id="CHEBI:77893"/>
    </ligand>
</feature>
<keyword evidence="2 7" id="KW-0479">Metal-binding</keyword>
<dbReference type="GO" id="GO:0008270">
    <property type="term" value="F:zinc ion binding"/>
    <property type="evidence" value="ECO:0007669"/>
    <property type="project" value="UniProtKB-UniRule"/>
</dbReference>
<dbReference type="UniPathway" id="UPA00379">
    <property type="reaction ID" value="UER00551"/>
</dbReference>
<dbReference type="InterPro" id="IPR005920">
    <property type="entry name" value="HutI"/>
</dbReference>
<dbReference type="SUPFAM" id="SSF51556">
    <property type="entry name" value="Metallo-dependent hydrolases"/>
    <property type="match status" value="1"/>
</dbReference>
<evidence type="ECO:0000256" key="1">
    <source>
        <dbReference type="ARBA" id="ARBA00012864"/>
    </source>
</evidence>
<dbReference type="GO" id="GO:0003677">
    <property type="term" value="F:DNA binding"/>
    <property type="evidence" value="ECO:0007669"/>
    <property type="project" value="UniProtKB-UniRule"/>
</dbReference>
<comment type="cofactor">
    <cofactor evidence="7">
        <name>Zn(2+)</name>
        <dbReference type="ChEBI" id="CHEBI:29105"/>
    </cofactor>
    <cofactor evidence="7">
        <name>Fe(3+)</name>
        <dbReference type="ChEBI" id="CHEBI:29034"/>
    </cofactor>
    <text evidence="7">Binds 1 zinc or iron ion per subunit.</text>
</comment>
<dbReference type="NCBIfam" id="TIGR01224">
    <property type="entry name" value="hutI"/>
    <property type="match status" value="1"/>
</dbReference>
<dbReference type="PANTHER" id="PTHR42752:SF1">
    <property type="entry name" value="IMIDAZOLONEPROPIONASE-RELATED"/>
    <property type="match status" value="1"/>
</dbReference>
<feature type="binding site" evidence="7">
    <location>
        <position position="82"/>
    </location>
    <ligand>
        <name>Zn(2+)</name>
        <dbReference type="ChEBI" id="CHEBI:29105"/>
    </ligand>
</feature>
<evidence type="ECO:0000256" key="3">
    <source>
        <dbReference type="ARBA" id="ARBA00022801"/>
    </source>
</evidence>
<dbReference type="HAMAP" id="MF_00372">
    <property type="entry name" value="HutI"/>
    <property type="match status" value="1"/>
</dbReference>
<keyword evidence="3 7" id="KW-0378">Hydrolase</keyword>
<dbReference type="Proteomes" id="UP000315525">
    <property type="component" value="Unassembled WGS sequence"/>
</dbReference>
<evidence type="ECO:0000256" key="2">
    <source>
        <dbReference type="ARBA" id="ARBA00022723"/>
    </source>
</evidence>
<dbReference type="Pfam" id="PF01979">
    <property type="entry name" value="Amidohydro_1"/>
    <property type="match status" value="1"/>
</dbReference>
<feature type="binding site" evidence="7">
    <location>
        <position position="82"/>
    </location>
    <ligand>
        <name>Fe(3+)</name>
        <dbReference type="ChEBI" id="CHEBI:29034"/>
    </ligand>
</feature>
<evidence type="ECO:0000313" key="11">
    <source>
        <dbReference type="Proteomes" id="UP000315525"/>
    </source>
</evidence>
<gene>
    <name evidence="7" type="primary">hutI</name>
    <name evidence="10" type="ORF">E3J62_00790</name>
</gene>
<keyword evidence="5 7" id="KW-0862">Zinc</keyword>
<feature type="binding site" evidence="7">
    <location>
        <position position="187"/>
    </location>
    <ligand>
        <name>4-imidazolone-5-propanoate</name>
        <dbReference type="ChEBI" id="CHEBI:77893"/>
    </ligand>
</feature>
<feature type="binding site" evidence="7">
    <location>
        <position position="327"/>
    </location>
    <ligand>
        <name>N-formimidoyl-L-glutamate</name>
        <dbReference type="ChEBI" id="CHEBI:58928"/>
    </ligand>
</feature>
<evidence type="ECO:0000256" key="4">
    <source>
        <dbReference type="ARBA" id="ARBA00022808"/>
    </source>
</evidence>
<dbReference type="InterPro" id="IPR032466">
    <property type="entry name" value="Metal_Hydrolase"/>
</dbReference>
<feature type="binding site" evidence="7">
    <location>
        <position position="254"/>
    </location>
    <ligand>
        <name>4-imidazolone-5-propanoate</name>
        <dbReference type="ChEBI" id="CHEBI:77893"/>
    </ligand>
</feature>
<comment type="pathway">
    <text evidence="7">Amino-acid degradation; L-histidine degradation into L-glutamate; N-formimidoyl-L-glutamate from L-histidine: step 3/3.</text>
</comment>
<dbReference type="SUPFAM" id="SSF51338">
    <property type="entry name" value="Composite domain of metallo-dependent hydrolases"/>
    <property type="match status" value="1"/>
</dbReference>
<evidence type="ECO:0000313" key="10">
    <source>
        <dbReference type="EMBL" id="TET47654.1"/>
    </source>
</evidence>
<dbReference type="InterPro" id="IPR011059">
    <property type="entry name" value="Metal-dep_hydrolase_composite"/>
</dbReference>
<reference evidence="10 11" key="1">
    <citation type="submission" date="2019-03" db="EMBL/GenBank/DDBJ databases">
        <title>Metabolic potential of uncultured bacteria and archaea associated with petroleum seepage in deep-sea sediments.</title>
        <authorList>
            <person name="Dong X."/>
            <person name="Hubert C."/>
        </authorList>
    </citation>
    <scope>NUCLEOTIDE SEQUENCE [LARGE SCALE GENOMIC DNA]</scope>
    <source>
        <strain evidence="10">E44_bin18</strain>
    </source>
</reference>
<dbReference type="GO" id="GO:0019556">
    <property type="term" value="P:L-histidine catabolic process to glutamate and formamide"/>
    <property type="evidence" value="ECO:0007669"/>
    <property type="project" value="UniProtKB-UniRule"/>
</dbReference>
<dbReference type="InterPro" id="IPR007159">
    <property type="entry name" value="SpoVT-AbrB_dom"/>
</dbReference>
<name>A0A523UYP5_UNCT6</name>
<keyword evidence="4 7" id="KW-0369">Histidine metabolism</keyword>
<keyword evidence="7" id="KW-0963">Cytoplasm</keyword>
<evidence type="ECO:0000256" key="6">
    <source>
        <dbReference type="ARBA" id="ARBA00023004"/>
    </source>
</evidence>
<comment type="similarity">
    <text evidence="7">Belongs to the metallo-dependent hydrolases superfamily. HutI family.</text>
</comment>
<dbReference type="Gene3D" id="3.20.20.140">
    <property type="entry name" value="Metal-dependent hydrolases"/>
    <property type="match status" value="1"/>
</dbReference>
<comment type="catalytic activity">
    <reaction evidence="7">
        <text>4-imidazolone-5-propanoate + H2O = N-formimidoyl-L-glutamate</text>
        <dbReference type="Rhea" id="RHEA:23660"/>
        <dbReference type="ChEBI" id="CHEBI:15377"/>
        <dbReference type="ChEBI" id="CHEBI:58928"/>
        <dbReference type="ChEBI" id="CHEBI:77893"/>
        <dbReference type="EC" id="3.5.2.7"/>
    </reaction>
</comment>
<dbReference type="EMBL" id="SOJN01000012">
    <property type="protein sequence ID" value="TET47654.1"/>
    <property type="molecule type" value="Genomic_DNA"/>
</dbReference>
<dbReference type="AlphaFoldDB" id="A0A523UYP5"/>
<dbReference type="FunFam" id="3.20.20.140:FF:000007">
    <property type="entry name" value="Imidazolonepropionase"/>
    <property type="match status" value="1"/>
</dbReference>
<dbReference type="CDD" id="cd01296">
    <property type="entry name" value="Imidazolone-5PH"/>
    <property type="match status" value="1"/>
</dbReference>
<dbReference type="GO" id="GO:0005506">
    <property type="term" value="F:iron ion binding"/>
    <property type="evidence" value="ECO:0007669"/>
    <property type="project" value="UniProtKB-UniRule"/>
</dbReference>
<feature type="binding site" evidence="7">
    <location>
        <position position="329"/>
    </location>
    <ligand>
        <name>N-formimidoyl-L-glutamate</name>
        <dbReference type="ChEBI" id="CHEBI:58928"/>
    </ligand>
</feature>
<protein>
    <recommendedName>
        <fullName evidence="1 7">Imidazolonepropionase</fullName>
        <ecNumber evidence="1 7">3.5.2.7</ecNumber>
    </recommendedName>
    <alternativeName>
        <fullName evidence="7">Imidazolone-5-propionate hydrolase</fullName>
    </alternativeName>
</protein>
<evidence type="ECO:0000256" key="5">
    <source>
        <dbReference type="ARBA" id="ARBA00022833"/>
    </source>
</evidence>
<feature type="binding site" evidence="7">
    <location>
        <position position="91"/>
    </location>
    <ligand>
        <name>4-imidazolone-5-propanoate</name>
        <dbReference type="ChEBI" id="CHEBI:77893"/>
    </ligand>
</feature>
<evidence type="ECO:0000256" key="8">
    <source>
        <dbReference type="PROSITE-ProRule" id="PRU01076"/>
    </source>
</evidence>
<comment type="subcellular location">
    <subcellularLocation>
        <location evidence="7">Cytoplasm</location>
    </subcellularLocation>
</comment>
<keyword evidence="6 7" id="KW-0408">Iron</keyword>
<sequence>MKDSGKADLLIRNARQLLTLAGPEGPRTGEAMSHLGIVEGGAVAVKDGRIVFAGKTEECRFESEREIDASGRVVMPGFVDSHTHLVFAGSREEEFELRLKGTSYMEIAQKGGGIKSTVKKTRQASKDELIDLAEPRLDEMLRWGTTTAEVKSGYGLNNETETKMLEAIRDLNARHPVDLIPTYLGAHDLPEEFSDDRESYVVQVIEAIPDVARKKLARFCDVFCEQGFFTVEESRRILEAASKNGLLLKLHGDELKPSGGAELAADLGAVSADHLVFASREGMNAMKEAGTVAVLLPGTSFFLRKAAAPARKMVDTGVTVAIASDFNPGSSPISHMPLVVGLACLLYGFTPAEAITASTVNGAWAVGLGEEVGSLEPGKKADVLILRLESYLQVPYWFGSNPVAMVVKNGKLVV</sequence>
<feature type="binding site" evidence="7">
    <location>
        <position position="325"/>
    </location>
    <ligand>
        <name>Zn(2+)</name>
        <dbReference type="ChEBI" id="CHEBI:29105"/>
    </ligand>
</feature>
<dbReference type="EC" id="3.5.2.7" evidence="1 7"/>
<feature type="binding site" evidence="7">
    <location>
        <position position="154"/>
    </location>
    <ligand>
        <name>N-formimidoyl-L-glutamate</name>
        <dbReference type="ChEBI" id="CHEBI:58928"/>
    </ligand>
</feature>
<organism evidence="10 11">
    <name type="scientific">candidate division TA06 bacterium</name>
    <dbReference type="NCBI Taxonomy" id="2250710"/>
    <lineage>
        <taxon>Bacteria</taxon>
        <taxon>Bacteria division TA06</taxon>
    </lineage>
</organism>
<dbReference type="GO" id="GO:0005737">
    <property type="term" value="C:cytoplasm"/>
    <property type="evidence" value="ECO:0007669"/>
    <property type="project" value="UniProtKB-SubCell"/>
</dbReference>